<evidence type="ECO:0000313" key="3">
    <source>
        <dbReference type="Proteomes" id="UP000610760"/>
    </source>
</evidence>
<dbReference type="PANTHER" id="PTHR36832:SF1">
    <property type="entry name" value="SLR1174 PROTEIN"/>
    <property type="match status" value="1"/>
</dbReference>
<keyword evidence="1" id="KW-1133">Transmembrane helix</keyword>
<proteinExistence type="predicted"/>
<accession>A0A926E2I9</accession>
<sequence length="263" mass="29869">MEPYLYIMKTRMMKALAYRFDVLTAVLVQCFLVVVTAFFWIAVYGGRDSAAGVTEKQMLTYTIMSGVLSCLFTINVEIRISQSIQKGDIALDILKPVNLFGIYLAEDTGNLLILLFQNVLPLLLVSALFIQVPVPASALLLLLFIVTAAISYLINWLLSVTFGMLSFWLIRMGPLSSLKICVIRMLSGSIIPLWFFPEWLRNILAFLPFQYIYQLPLSIYIGKLTEQETIFQVGVQLVWLLILYGLYRLMQRKVLKNVMVQGG</sequence>
<keyword evidence="1" id="KW-0812">Transmembrane</keyword>
<feature type="transmembrane region" description="Helical" evidence="1">
    <location>
        <begin position="229"/>
        <end position="247"/>
    </location>
</feature>
<reference evidence="2" key="1">
    <citation type="submission" date="2020-08" db="EMBL/GenBank/DDBJ databases">
        <title>Genome public.</title>
        <authorList>
            <person name="Liu C."/>
            <person name="Sun Q."/>
        </authorList>
    </citation>
    <scope>NUCLEOTIDE SEQUENCE</scope>
    <source>
        <strain evidence="2">NSJ-33</strain>
    </source>
</reference>
<dbReference type="Proteomes" id="UP000610760">
    <property type="component" value="Unassembled WGS sequence"/>
</dbReference>
<protein>
    <submittedName>
        <fullName evidence="2">ABC-2 family transporter protein</fullName>
    </submittedName>
</protein>
<feature type="transmembrane region" description="Helical" evidence="1">
    <location>
        <begin position="139"/>
        <end position="170"/>
    </location>
</feature>
<comment type="caution">
    <text evidence="2">The sequence shown here is derived from an EMBL/GenBank/DDBJ whole genome shotgun (WGS) entry which is preliminary data.</text>
</comment>
<name>A0A926E2I9_9FIRM</name>
<feature type="transmembrane region" description="Helical" evidence="1">
    <location>
        <begin position="58"/>
        <end position="77"/>
    </location>
</feature>
<dbReference type="PANTHER" id="PTHR36832">
    <property type="entry name" value="SLR1174 PROTEIN-RELATED"/>
    <property type="match status" value="1"/>
</dbReference>
<feature type="transmembrane region" description="Helical" evidence="1">
    <location>
        <begin position="20"/>
        <end position="46"/>
    </location>
</feature>
<feature type="transmembrane region" description="Helical" evidence="1">
    <location>
        <begin position="111"/>
        <end position="132"/>
    </location>
</feature>
<evidence type="ECO:0000313" key="2">
    <source>
        <dbReference type="EMBL" id="MBC8560479.1"/>
    </source>
</evidence>
<dbReference type="InterPro" id="IPR010390">
    <property type="entry name" value="ABC-2_transporter-like"/>
</dbReference>
<dbReference type="AlphaFoldDB" id="A0A926E2I9"/>
<organism evidence="2 3">
    <name type="scientific">Fumia xinanensis</name>
    <dbReference type="NCBI Taxonomy" id="2763659"/>
    <lineage>
        <taxon>Bacteria</taxon>
        <taxon>Bacillati</taxon>
        <taxon>Bacillota</taxon>
        <taxon>Clostridia</taxon>
        <taxon>Eubacteriales</taxon>
        <taxon>Oscillospiraceae</taxon>
        <taxon>Fumia</taxon>
    </lineage>
</organism>
<keyword evidence="3" id="KW-1185">Reference proteome</keyword>
<dbReference type="RefSeq" id="WP_249295466.1">
    <property type="nucleotide sequence ID" value="NZ_JACRSV010000003.1"/>
</dbReference>
<keyword evidence="1" id="KW-0472">Membrane</keyword>
<evidence type="ECO:0000256" key="1">
    <source>
        <dbReference type="SAM" id="Phobius"/>
    </source>
</evidence>
<dbReference type="EMBL" id="JACRSV010000003">
    <property type="protein sequence ID" value="MBC8560479.1"/>
    <property type="molecule type" value="Genomic_DNA"/>
</dbReference>
<dbReference type="Pfam" id="PF06182">
    <property type="entry name" value="ABC2_membrane_6"/>
    <property type="match status" value="1"/>
</dbReference>
<gene>
    <name evidence="2" type="ORF">H8710_10435</name>
</gene>